<name>A0A4Y7IHL9_PAPSO</name>
<gene>
    <name evidence="1" type="ORF">C5167_039878</name>
</gene>
<dbReference type="InterPro" id="IPR006460">
    <property type="entry name" value="MIZ1-like_pln"/>
</dbReference>
<dbReference type="Gramene" id="RZC46929">
    <property type="protein sequence ID" value="RZC46929"/>
    <property type="gene ID" value="C5167_039878"/>
</dbReference>
<dbReference type="EMBL" id="CM010715">
    <property type="protein sequence ID" value="RZC46929.1"/>
    <property type="molecule type" value="Genomic_DNA"/>
</dbReference>
<accession>A0A4Y7IHL9</accession>
<sequence length="501" mass="56632">MSTRTTQLHIVDGITSVDCQNQVRSWSLLRSIMWFIIPSCTGNISDQQLESRRKGDYYSNNKYLHYLQPRRSRSVSPSRNTKNDTISGIKNISTGTIFGYRQGKVTFCIQSKPDSNIPTLLLELALPTAILAKEMKSGLLRISLECNNRSRHSSSNLLSVPVWTMYCNGRKVGSAIKRIPTQADKKVLSLMGEIYEGVGIINAKTLLKSSVDDNYEDLRNHGDLMYLRGNFERGSASSNSESFHLINQDGIDCHNRVRSWSLLRSVMWFIIPSCTRNNSDDQQLQRQRGADYYYNNRYLHYLQPRRSRSVSPPICTNTTISTSRINNISTGTIFGYRHGKVNLCFQSNPNSNIPTLLLELAIPTAVLAKEMRGGLLRIALECNTESRHSSSPHLLSAPVWTMYCNGRRVGSATKRVPSLADKKVLCLMRNVDEGVGIINGKTLRNSIDDNKEVNQHNQDDLMYLRANFERIYGSPKSESFHLINKDGSNSQQLSIFFIRTG</sequence>
<protein>
    <recommendedName>
        <fullName evidence="3">Protein MIZU-KUSSEI 1</fullName>
    </recommendedName>
</protein>
<proteinExistence type="predicted"/>
<dbReference type="PANTHER" id="PTHR31276:SF10">
    <property type="entry name" value="PROTEIN MIZU-KUSSEI 1-LIKE"/>
    <property type="match status" value="1"/>
</dbReference>
<dbReference type="AlphaFoldDB" id="A0A4Y7IHL9"/>
<dbReference type="Pfam" id="PF04759">
    <property type="entry name" value="DUF617"/>
    <property type="match status" value="2"/>
</dbReference>
<dbReference type="NCBIfam" id="TIGR01570">
    <property type="entry name" value="A_thal_3588"/>
    <property type="match status" value="2"/>
</dbReference>
<organism evidence="1 2">
    <name type="scientific">Papaver somniferum</name>
    <name type="common">Opium poppy</name>
    <dbReference type="NCBI Taxonomy" id="3469"/>
    <lineage>
        <taxon>Eukaryota</taxon>
        <taxon>Viridiplantae</taxon>
        <taxon>Streptophyta</taxon>
        <taxon>Embryophyta</taxon>
        <taxon>Tracheophyta</taxon>
        <taxon>Spermatophyta</taxon>
        <taxon>Magnoliopsida</taxon>
        <taxon>Ranunculales</taxon>
        <taxon>Papaveraceae</taxon>
        <taxon>Papaveroideae</taxon>
        <taxon>Papaver</taxon>
    </lineage>
</organism>
<dbReference type="PANTHER" id="PTHR31276">
    <property type="match status" value="1"/>
</dbReference>
<evidence type="ECO:0000313" key="1">
    <source>
        <dbReference type="EMBL" id="RZC46929.1"/>
    </source>
</evidence>
<evidence type="ECO:0000313" key="2">
    <source>
        <dbReference type="Proteomes" id="UP000316621"/>
    </source>
</evidence>
<evidence type="ECO:0008006" key="3">
    <source>
        <dbReference type="Google" id="ProtNLM"/>
    </source>
</evidence>
<keyword evidence="2" id="KW-1185">Reference proteome</keyword>
<reference evidence="1 2" key="1">
    <citation type="journal article" date="2018" name="Science">
        <title>The opium poppy genome and morphinan production.</title>
        <authorList>
            <person name="Guo L."/>
            <person name="Winzer T."/>
            <person name="Yang X."/>
            <person name="Li Y."/>
            <person name="Ning Z."/>
            <person name="He Z."/>
            <person name="Teodor R."/>
            <person name="Lu Y."/>
            <person name="Bowser T.A."/>
            <person name="Graham I.A."/>
            <person name="Ye K."/>
        </authorList>
    </citation>
    <scope>NUCLEOTIDE SEQUENCE [LARGE SCALE GENOMIC DNA]</scope>
    <source>
        <strain evidence="2">cv. HN1</strain>
        <tissue evidence="1">Leaves</tissue>
    </source>
</reference>
<dbReference type="GO" id="GO:0010274">
    <property type="term" value="P:hydrotropism"/>
    <property type="evidence" value="ECO:0007669"/>
    <property type="project" value="InterPro"/>
</dbReference>
<dbReference type="Proteomes" id="UP000316621">
    <property type="component" value="Chromosome 1"/>
</dbReference>